<evidence type="ECO:0000313" key="12">
    <source>
        <dbReference type="EMBL" id="MBA2874268.1"/>
    </source>
</evidence>
<dbReference type="Pfam" id="PF01035">
    <property type="entry name" value="DNA_binding_1"/>
    <property type="match status" value="1"/>
</dbReference>
<keyword evidence="5 9" id="KW-0808">Transferase</keyword>
<evidence type="ECO:0000256" key="1">
    <source>
        <dbReference type="ARBA" id="ARBA00001286"/>
    </source>
</evidence>
<keyword evidence="3 9" id="KW-0963">Cytoplasm</keyword>
<dbReference type="CDD" id="cd06445">
    <property type="entry name" value="ATase"/>
    <property type="match status" value="1"/>
</dbReference>
<dbReference type="EC" id="2.1.1.63" evidence="9"/>
<dbReference type="SUPFAM" id="SSF46767">
    <property type="entry name" value="Methylated DNA-protein cysteine methyltransferase, C-terminal domain"/>
    <property type="match status" value="1"/>
</dbReference>
<gene>
    <name evidence="12" type="ORF">HNR31_001038</name>
</gene>
<accession>A0A7W0BXR2</accession>
<dbReference type="GO" id="GO:0032259">
    <property type="term" value="P:methylation"/>
    <property type="evidence" value="ECO:0007669"/>
    <property type="project" value="UniProtKB-KW"/>
</dbReference>
<dbReference type="HAMAP" id="MF_00772">
    <property type="entry name" value="OGT"/>
    <property type="match status" value="1"/>
</dbReference>
<keyword evidence="6 9" id="KW-0227">DNA damage</keyword>
<name>A0A7W0BXR2_9BACL</name>
<dbReference type="InterPro" id="IPR036388">
    <property type="entry name" value="WH-like_DNA-bd_sf"/>
</dbReference>
<dbReference type="PROSITE" id="PS00374">
    <property type="entry name" value="MGMT"/>
    <property type="match status" value="1"/>
</dbReference>
<keyword evidence="13" id="KW-1185">Reference proteome</keyword>
<comment type="caution">
    <text evidence="12">The sequence shown here is derived from an EMBL/GenBank/DDBJ whole genome shotgun (WGS) entry which is preliminary data.</text>
</comment>
<comment type="subcellular location">
    <subcellularLocation>
        <location evidence="9">Cytoplasm</location>
    </subcellularLocation>
</comment>
<comment type="catalytic activity">
    <reaction evidence="1 9">
        <text>a 4-O-methyl-thymidine in DNA + L-cysteinyl-[protein] = a thymidine in DNA + S-methyl-L-cysteinyl-[protein]</text>
        <dbReference type="Rhea" id="RHEA:53428"/>
        <dbReference type="Rhea" id="RHEA-COMP:10131"/>
        <dbReference type="Rhea" id="RHEA-COMP:10132"/>
        <dbReference type="Rhea" id="RHEA-COMP:13555"/>
        <dbReference type="Rhea" id="RHEA-COMP:13556"/>
        <dbReference type="ChEBI" id="CHEBI:29950"/>
        <dbReference type="ChEBI" id="CHEBI:82612"/>
        <dbReference type="ChEBI" id="CHEBI:137386"/>
        <dbReference type="ChEBI" id="CHEBI:137387"/>
        <dbReference type="EC" id="2.1.1.63"/>
    </reaction>
</comment>
<dbReference type="PANTHER" id="PTHR10815">
    <property type="entry name" value="METHYLATED-DNA--PROTEIN-CYSTEINE METHYLTRANSFERASE"/>
    <property type="match status" value="1"/>
</dbReference>
<evidence type="ECO:0000256" key="2">
    <source>
        <dbReference type="ARBA" id="ARBA00008711"/>
    </source>
</evidence>
<reference evidence="12 13" key="1">
    <citation type="submission" date="2020-07" db="EMBL/GenBank/DDBJ databases">
        <title>Genomic Encyclopedia of Type Strains, Phase IV (KMG-IV): sequencing the most valuable type-strain genomes for metagenomic binning, comparative biology and taxonomic classification.</title>
        <authorList>
            <person name="Goeker M."/>
        </authorList>
    </citation>
    <scope>NUCLEOTIDE SEQUENCE [LARGE SCALE GENOMIC DNA]</scope>
    <source>
        <strain evidence="12 13">DSM 15730</strain>
    </source>
</reference>
<evidence type="ECO:0000256" key="7">
    <source>
        <dbReference type="ARBA" id="ARBA00023204"/>
    </source>
</evidence>
<dbReference type="SUPFAM" id="SSF53155">
    <property type="entry name" value="Methylated DNA-protein cysteine methyltransferase domain"/>
    <property type="match status" value="1"/>
</dbReference>
<comment type="function">
    <text evidence="9">Involved in the cellular defense against the biological effects of O6-methylguanine (O6-MeG) and O4-methylthymine (O4-MeT) in DNA. Repairs the methylated nucleobase in DNA by stoichiometrically transferring the methyl group to a cysteine residue in the enzyme. This is a suicide reaction: the enzyme is irreversibly inactivated.</text>
</comment>
<dbReference type="InterPro" id="IPR014048">
    <property type="entry name" value="MethylDNA_cys_MeTrfase_DNA-bd"/>
</dbReference>
<evidence type="ECO:0000256" key="5">
    <source>
        <dbReference type="ARBA" id="ARBA00022679"/>
    </source>
</evidence>
<evidence type="ECO:0000256" key="9">
    <source>
        <dbReference type="HAMAP-Rule" id="MF_00772"/>
    </source>
</evidence>
<dbReference type="AlphaFoldDB" id="A0A7W0BXR2"/>
<feature type="active site" description="Nucleophile; methyl group acceptor" evidence="9">
    <location>
        <position position="131"/>
    </location>
</feature>
<dbReference type="GO" id="GO:0006307">
    <property type="term" value="P:DNA alkylation repair"/>
    <property type="evidence" value="ECO:0007669"/>
    <property type="project" value="UniProtKB-UniRule"/>
</dbReference>
<evidence type="ECO:0000259" key="10">
    <source>
        <dbReference type="Pfam" id="PF01035"/>
    </source>
</evidence>
<dbReference type="InterPro" id="IPR008332">
    <property type="entry name" value="MethylG_MeTrfase_N"/>
</dbReference>
<feature type="domain" description="Methylguanine DNA methyltransferase ribonuclease-like" evidence="11">
    <location>
        <begin position="5"/>
        <end position="75"/>
    </location>
</feature>
<dbReference type="InterPro" id="IPR023546">
    <property type="entry name" value="MGMT"/>
</dbReference>
<dbReference type="GO" id="GO:0005737">
    <property type="term" value="C:cytoplasm"/>
    <property type="evidence" value="ECO:0007669"/>
    <property type="project" value="UniProtKB-SubCell"/>
</dbReference>
<dbReference type="InterPro" id="IPR036217">
    <property type="entry name" value="MethylDNA_cys_MeTrfase_DNAb"/>
</dbReference>
<evidence type="ECO:0000259" key="11">
    <source>
        <dbReference type="Pfam" id="PF02870"/>
    </source>
</evidence>
<organism evidence="12 13">
    <name type="scientific">Thermaerobacillus caldiproteolyticus</name>
    <dbReference type="NCBI Taxonomy" id="247480"/>
    <lineage>
        <taxon>Bacteria</taxon>
        <taxon>Bacillati</taxon>
        <taxon>Bacillota</taxon>
        <taxon>Bacilli</taxon>
        <taxon>Bacillales</taxon>
        <taxon>Anoxybacillaceae</taxon>
        <taxon>Thermaerobacillus</taxon>
    </lineage>
</organism>
<dbReference type="GO" id="GO:0003908">
    <property type="term" value="F:methylated-DNA-[protein]-cysteine S-methyltransferase activity"/>
    <property type="evidence" value="ECO:0007669"/>
    <property type="project" value="UniProtKB-UniRule"/>
</dbReference>
<dbReference type="PANTHER" id="PTHR10815:SF5">
    <property type="entry name" value="METHYLATED-DNA--PROTEIN-CYSTEINE METHYLTRANSFERASE"/>
    <property type="match status" value="1"/>
</dbReference>
<keyword evidence="7 9" id="KW-0234">DNA repair</keyword>
<evidence type="ECO:0000256" key="3">
    <source>
        <dbReference type="ARBA" id="ARBA00022490"/>
    </source>
</evidence>
<dbReference type="FunFam" id="1.10.10.10:FF:000214">
    <property type="entry name" value="Methylated-DNA--protein-cysteine methyltransferase"/>
    <property type="match status" value="1"/>
</dbReference>
<dbReference type="NCBIfam" id="TIGR00589">
    <property type="entry name" value="ogt"/>
    <property type="match status" value="1"/>
</dbReference>
<feature type="domain" description="Methylated-DNA-[protein]-cysteine S-methyltransferase DNA binding" evidence="10">
    <location>
        <begin position="80"/>
        <end position="160"/>
    </location>
</feature>
<dbReference type="EMBL" id="JACDUT010000002">
    <property type="protein sequence ID" value="MBA2874268.1"/>
    <property type="molecule type" value="Genomic_DNA"/>
</dbReference>
<comment type="similarity">
    <text evidence="2 9">Belongs to the MGMT family.</text>
</comment>
<dbReference type="RefSeq" id="WP_181555183.1">
    <property type="nucleotide sequence ID" value="NZ_JACDUT010000002.1"/>
</dbReference>
<dbReference type="InterPro" id="IPR001497">
    <property type="entry name" value="MethylDNA_cys_MeTrfase_AS"/>
</dbReference>
<dbReference type="Gene3D" id="3.30.160.70">
    <property type="entry name" value="Methylated DNA-protein cysteine methyltransferase domain"/>
    <property type="match status" value="1"/>
</dbReference>
<evidence type="ECO:0000256" key="8">
    <source>
        <dbReference type="ARBA" id="ARBA00049348"/>
    </source>
</evidence>
<dbReference type="InterPro" id="IPR036631">
    <property type="entry name" value="MGMT_N_sf"/>
</dbReference>
<sequence>MKREYNVYRSRELGLIYVISDGEAIVNVELFEDEWKKLCRQYEMVKSDSLLLQEALGQLDEYFHGKRKTFQLPVKWKGTPFQEQVWQALCDIPYGTTVSYSDIAEKIGRPKAVRAVGQANRANELAIIVPCHRVIGKDRSLTGYAGNRTDVKERLLLLEERYRAIEGNKKTRSDHRF</sequence>
<dbReference type="Gene3D" id="1.10.10.10">
    <property type="entry name" value="Winged helix-like DNA-binding domain superfamily/Winged helix DNA-binding domain"/>
    <property type="match status" value="1"/>
</dbReference>
<evidence type="ECO:0000256" key="6">
    <source>
        <dbReference type="ARBA" id="ARBA00022763"/>
    </source>
</evidence>
<comment type="catalytic activity">
    <reaction evidence="8 9">
        <text>a 6-O-methyl-2'-deoxyguanosine in DNA + L-cysteinyl-[protein] = S-methyl-L-cysteinyl-[protein] + a 2'-deoxyguanosine in DNA</text>
        <dbReference type="Rhea" id="RHEA:24000"/>
        <dbReference type="Rhea" id="RHEA-COMP:10131"/>
        <dbReference type="Rhea" id="RHEA-COMP:10132"/>
        <dbReference type="Rhea" id="RHEA-COMP:11367"/>
        <dbReference type="Rhea" id="RHEA-COMP:11368"/>
        <dbReference type="ChEBI" id="CHEBI:29950"/>
        <dbReference type="ChEBI" id="CHEBI:82612"/>
        <dbReference type="ChEBI" id="CHEBI:85445"/>
        <dbReference type="ChEBI" id="CHEBI:85448"/>
        <dbReference type="EC" id="2.1.1.63"/>
    </reaction>
</comment>
<dbReference type="Pfam" id="PF02870">
    <property type="entry name" value="Methyltransf_1N"/>
    <property type="match status" value="1"/>
</dbReference>
<evidence type="ECO:0000313" key="13">
    <source>
        <dbReference type="Proteomes" id="UP000523087"/>
    </source>
</evidence>
<evidence type="ECO:0000256" key="4">
    <source>
        <dbReference type="ARBA" id="ARBA00022603"/>
    </source>
</evidence>
<comment type="miscellaneous">
    <text evidence="9">This enzyme catalyzes only one turnover and therefore is not strictly catalytic. According to one definition, an enzyme is a biocatalyst that acts repeatedly and over many reaction cycles.</text>
</comment>
<dbReference type="Proteomes" id="UP000523087">
    <property type="component" value="Unassembled WGS sequence"/>
</dbReference>
<proteinExistence type="inferred from homology"/>
<keyword evidence="4 9" id="KW-0489">Methyltransferase</keyword>
<protein>
    <recommendedName>
        <fullName evidence="9">Methylated-DNA--protein-cysteine methyltransferase</fullName>
        <ecNumber evidence="9">2.1.1.63</ecNumber>
    </recommendedName>
    <alternativeName>
        <fullName evidence="9">6-O-methylguanine-DNA methyltransferase</fullName>
        <shortName evidence="9">MGMT</shortName>
    </alternativeName>
    <alternativeName>
        <fullName evidence="9">O-6-methylguanine-DNA-alkyltransferase</fullName>
    </alternativeName>
</protein>